<proteinExistence type="predicted"/>
<gene>
    <name evidence="1" type="ORF">SAMN05660226_00670</name>
</gene>
<dbReference type="Proteomes" id="UP000190541">
    <property type="component" value="Unassembled WGS sequence"/>
</dbReference>
<dbReference type="STRING" id="623280.SAMN05660226_00670"/>
<protein>
    <submittedName>
        <fullName evidence="1">Uncharacterized protein</fullName>
    </submittedName>
</protein>
<dbReference type="EMBL" id="FUYS01000002">
    <property type="protein sequence ID" value="SKB33369.1"/>
    <property type="molecule type" value="Genomic_DNA"/>
</dbReference>
<name>A0A1T5AEW5_9SPHI</name>
<sequence length="40" mass="4573">MSVCLQSFAAADVIYNNQHLEQTVKHRFSIDNSGQFCQNQ</sequence>
<evidence type="ECO:0000313" key="1">
    <source>
        <dbReference type="EMBL" id="SKB33369.1"/>
    </source>
</evidence>
<keyword evidence="2" id="KW-1185">Reference proteome</keyword>
<accession>A0A1T5AEW5</accession>
<organism evidence="1 2">
    <name type="scientific">Parapedobacter luteus</name>
    <dbReference type="NCBI Taxonomy" id="623280"/>
    <lineage>
        <taxon>Bacteria</taxon>
        <taxon>Pseudomonadati</taxon>
        <taxon>Bacteroidota</taxon>
        <taxon>Sphingobacteriia</taxon>
        <taxon>Sphingobacteriales</taxon>
        <taxon>Sphingobacteriaceae</taxon>
        <taxon>Parapedobacter</taxon>
    </lineage>
</organism>
<dbReference type="AlphaFoldDB" id="A0A1T5AEW5"/>
<reference evidence="1 2" key="1">
    <citation type="submission" date="2017-02" db="EMBL/GenBank/DDBJ databases">
        <authorList>
            <person name="Peterson S.W."/>
        </authorList>
    </citation>
    <scope>NUCLEOTIDE SEQUENCE [LARGE SCALE GENOMIC DNA]</scope>
    <source>
        <strain evidence="1 2">DSM 22899</strain>
    </source>
</reference>
<evidence type="ECO:0000313" key="2">
    <source>
        <dbReference type="Proteomes" id="UP000190541"/>
    </source>
</evidence>